<dbReference type="EMBL" id="RDFA01000002">
    <property type="protein sequence ID" value="RXK50634.1"/>
    <property type="molecule type" value="Genomic_DNA"/>
</dbReference>
<dbReference type="Proteomes" id="UP000289691">
    <property type="component" value="Unassembled WGS sequence"/>
</dbReference>
<reference evidence="2 3" key="1">
    <citation type="submission" date="2019-01" db="EMBL/GenBank/DDBJ databases">
        <title>Halorientalis sp. F13-25 a new haloarchaeum isolated from hypersaline water.</title>
        <authorList>
            <person name="Ana D.-V."/>
            <person name="Cristina S.-P."/>
            <person name="Antonio V."/>
        </authorList>
    </citation>
    <scope>NUCLEOTIDE SEQUENCE [LARGE SCALE GENOMIC DNA]</scope>
    <source>
        <strain evidence="2 3">F13-25</strain>
    </source>
</reference>
<dbReference type="InterPro" id="IPR040624">
    <property type="entry name" value="HalOD1"/>
</dbReference>
<gene>
    <name evidence="2" type="ORF">EAF64_08350</name>
</gene>
<evidence type="ECO:0000313" key="2">
    <source>
        <dbReference type="EMBL" id="RXK50634.1"/>
    </source>
</evidence>
<dbReference type="AlphaFoldDB" id="A0A498L489"/>
<evidence type="ECO:0000259" key="1">
    <source>
        <dbReference type="Pfam" id="PF18545"/>
    </source>
</evidence>
<dbReference type="OrthoDB" id="221929at2157"/>
<accession>A0A498L489</accession>
<evidence type="ECO:0000313" key="3">
    <source>
        <dbReference type="Proteomes" id="UP000289691"/>
    </source>
</evidence>
<sequence>MEAHSRRKSAERVSTRVIEAIADARGVDPTDLDVPLYWEVDLEALDRLCADDASNLAVTFRYDGTTVTVHGDDRIDVEGTVYEV</sequence>
<protein>
    <recommendedName>
        <fullName evidence="1">Halobacterial output domain-containing protein</fullName>
    </recommendedName>
</protein>
<keyword evidence="3" id="KW-1185">Reference proteome</keyword>
<comment type="caution">
    <text evidence="2">The sequence shown here is derived from an EMBL/GenBank/DDBJ whole genome shotgun (WGS) entry which is preliminary data.</text>
</comment>
<dbReference type="Pfam" id="PF18545">
    <property type="entry name" value="HalOD1"/>
    <property type="match status" value="1"/>
</dbReference>
<feature type="domain" description="Halobacterial output" evidence="1">
    <location>
        <begin position="10"/>
        <end position="78"/>
    </location>
</feature>
<name>A0A498L489_9EURY</name>
<proteinExistence type="predicted"/>
<organism evidence="2 3">
    <name type="scientific">Halorientalis pallida</name>
    <dbReference type="NCBI Taxonomy" id="2479928"/>
    <lineage>
        <taxon>Archaea</taxon>
        <taxon>Methanobacteriati</taxon>
        <taxon>Methanobacteriota</taxon>
        <taxon>Stenosarchaea group</taxon>
        <taxon>Halobacteria</taxon>
        <taxon>Halobacteriales</taxon>
        <taxon>Haloarculaceae</taxon>
        <taxon>Halorientalis</taxon>
    </lineage>
</organism>